<dbReference type="InterPro" id="IPR023210">
    <property type="entry name" value="NADP_OxRdtase_dom"/>
</dbReference>
<dbReference type="STRING" id="675511.GCA_000341735_03553"/>
<dbReference type="CDD" id="cd19071">
    <property type="entry name" value="AKR_AKR1-5-like"/>
    <property type="match status" value="1"/>
</dbReference>
<dbReference type="PANTHER" id="PTHR43827:SF8">
    <property type="entry name" value="ALDO_KETO REDUCTASE FAMILY PROTEIN"/>
    <property type="match status" value="1"/>
</dbReference>
<name>A0A4P9UU70_METBY</name>
<dbReference type="RefSeq" id="WP_138767232.1">
    <property type="nucleotide sequence ID" value="NZ_CP035467.1"/>
</dbReference>
<dbReference type="KEGG" id="mbur:EQU24_19425"/>
<feature type="domain" description="NADP-dependent oxidoreductase" evidence="1">
    <location>
        <begin position="28"/>
        <end position="285"/>
    </location>
</feature>
<protein>
    <submittedName>
        <fullName evidence="2">Aldo/keto reductase</fullName>
    </submittedName>
</protein>
<evidence type="ECO:0000313" key="2">
    <source>
        <dbReference type="EMBL" id="QCW84163.1"/>
    </source>
</evidence>
<accession>A0A4P9UU70</accession>
<dbReference type="AlphaFoldDB" id="A0A4P9UU70"/>
<keyword evidence="3" id="KW-1185">Reference proteome</keyword>
<dbReference type="InterPro" id="IPR036812">
    <property type="entry name" value="NAD(P)_OxRdtase_dom_sf"/>
</dbReference>
<dbReference type="SUPFAM" id="SSF51430">
    <property type="entry name" value="NAD(P)-linked oxidoreductase"/>
    <property type="match status" value="1"/>
</dbReference>
<dbReference type="Gene3D" id="3.20.20.100">
    <property type="entry name" value="NADP-dependent oxidoreductase domain"/>
    <property type="match status" value="1"/>
</dbReference>
<sequence length="287" mass="32360">MSEDIRMGPVRLIQGIEVPSFFYGTAWKEERTEALVLAAIEAGFRAVDTANQRRHYYEEGVGHALSKVLGEGRLKRGELFLQSKFTYAASQDHRLPYDPDADYATQVEQSFSRTLKHLGTDYLDSYILHGPSLGQGLAEADREVWRAMESLCKSGSVRLIGVSNISEDQLRLLIEFAEIKPAFVQNRCFARTQWDSEVRKQCRDHGIVYQGFSLLTANVSELNRPIMDQVTKRHGCTKAQAVFRFALQLGMIPLTGTSDPEHMKQDLSVYDFAFNADEIAMIENVAA</sequence>
<evidence type="ECO:0000259" key="1">
    <source>
        <dbReference type="Pfam" id="PF00248"/>
    </source>
</evidence>
<evidence type="ECO:0000313" key="3">
    <source>
        <dbReference type="Proteomes" id="UP000305881"/>
    </source>
</evidence>
<dbReference type="OrthoDB" id="9804790at2"/>
<dbReference type="Pfam" id="PF00248">
    <property type="entry name" value="Aldo_ket_red"/>
    <property type="match status" value="1"/>
</dbReference>
<dbReference type="Proteomes" id="UP000305881">
    <property type="component" value="Chromosome"/>
</dbReference>
<dbReference type="InterPro" id="IPR020471">
    <property type="entry name" value="AKR"/>
</dbReference>
<dbReference type="PRINTS" id="PR00069">
    <property type="entry name" value="ALDKETRDTASE"/>
</dbReference>
<proteinExistence type="predicted"/>
<reference evidence="3" key="1">
    <citation type="journal article" date="2019" name="J. Bacteriol.">
        <title>A Mutagenic Screen Identifies a TonB-Dependent Receptor Required for the Lanthanide Metal Switch in the Type I Methanotroph 'Methylotuvimicrobium buryatense' 5GB1C.</title>
        <authorList>
            <person name="Groom J.D."/>
            <person name="Ford S.M."/>
            <person name="Pesesky M.W."/>
            <person name="Lidstrom M.E."/>
        </authorList>
    </citation>
    <scope>NUCLEOTIDE SEQUENCE [LARGE SCALE GENOMIC DNA]</scope>
    <source>
        <strain evidence="3">5GB1C</strain>
    </source>
</reference>
<dbReference type="PANTHER" id="PTHR43827">
    <property type="entry name" value="2,5-DIKETO-D-GLUCONIC ACID REDUCTASE"/>
    <property type="match status" value="1"/>
</dbReference>
<dbReference type="GO" id="GO:0016491">
    <property type="term" value="F:oxidoreductase activity"/>
    <property type="evidence" value="ECO:0007669"/>
    <property type="project" value="InterPro"/>
</dbReference>
<gene>
    <name evidence="2" type="ORF">EQU24_19425</name>
</gene>
<organism evidence="2 3">
    <name type="scientific">Methylotuvimicrobium buryatense</name>
    <name type="common">Methylomicrobium buryatense</name>
    <dbReference type="NCBI Taxonomy" id="95641"/>
    <lineage>
        <taxon>Bacteria</taxon>
        <taxon>Pseudomonadati</taxon>
        <taxon>Pseudomonadota</taxon>
        <taxon>Gammaproteobacteria</taxon>
        <taxon>Methylococcales</taxon>
        <taxon>Methylococcaceae</taxon>
        <taxon>Methylotuvimicrobium</taxon>
    </lineage>
</organism>
<dbReference type="EMBL" id="CP035467">
    <property type="protein sequence ID" value="QCW84163.1"/>
    <property type="molecule type" value="Genomic_DNA"/>
</dbReference>